<evidence type="ECO:0000313" key="2">
    <source>
        <dbReference type="WBParaSite" id="sdigi.contig174.g5664.t1"/>
    </source>
</evidence>
<accession>A0A915PPE9</accession>
<dbReference type="Proteomes" id="UP000887581">
    <property type="component" value="Unplaced"/>
</dbReference>
<keyword evidence="1" id="KW-1185">Reference proteome</keyword>
<dbReference type="WBParaSite" id="sdigi.contig174.g5664.t1">
    <property type="protein sequence ID" value="sdigi.contig174.g5664.t1"/>
    <property type="gene ID" value="sdigi.contig174.g5664"/>
</dbReference>
<reference evidence="2" key="1">
    <citation type="submission" date="2022-11" db="UniProtKB">
        <authorList>
            <consortium name="WormBaseParasite"/>
        </authorList>
    </citation>
    <scope>IDENTIFICATION</scope>
</reference>
<sequence length="80" mass="8535">MSTSDRPLMLTRSITYQQKQSSSTAKLSITTNSNPTSGLLPLSSSSPISAAIVTTGSDRVKFQKPIRKFIDAIVAAFTVS</sequence>
<dbReference type="AlphaFoldDB" id="A0A915PPE9"/>
<organism evidence="1 2">
    <name type="scientific">Setaria digitata</name>
    <dbReference type="NCBI Taxonomy" id="48799"/>
    <lineage>
        <taxon>Eukaryota</taxon>
        <taxon>Metazoa</taxon>
        <taxon>Ecdysozoa</taxon>
        <taxon>Nematoda</taxon>
        <taxon>Chromadorea</taxon>
        <taxon>Rhabditida</taxon>
        <taxon>Spirurina</taxon>
        <taxon>Spiruromorpha</taxon>
        <taxon>Filarioidea</taxon>
        <taxon>Setariidae</taxon>
        <taxon>Setaria</taxon>
    </lineage>
</organism>
<name>A0A915PPE9_9BILA</name>
<protein>
    <submittedName>
        <fullName evidence="2">Uncharacterized protein</fullName>
    </submittedName>
</protein>
<proteinExistence type="predicted"/>
<evidence type="ECO:0000313" key="1">
    <source>
        <dbReference type="Proteomes" id="UP000887581"/>
    </source>
</evidence>